<name>A0A2X2D170_PSELU</name>
<comment type="subcellular location">
    <subcellularLocation>
        <location evidence="2 9">Cytoplasm</location>
    </subcellularLocation>
</comment>
<dbReference type="InterPro" id="IPR029063">
    <property type="entry name" value="SAM-dependent_MTases_sf"/>
</dbReference>
<keyword evidence="6 9" id="KW-0489">Methyltransferase</keyword>
<comment type="similarity">
    <text evidence="3 9">Belongs to the class I-like SAM-binding methyltransferase superfamily. TPMT family.</text>
</comment>
<dbReference type="SUPFAM" id="SSF53335">
    <property type="entry name" value="S-adenosyl-L-methionine-dependent methyltransferases"/>
    <property type="match status" value="1"/>
</dbReference>
<dbReference type="EC" id="2.1.1.67" evidence="4 9"/>
<dbReference type="InterPro" id="IPR022474">
    <property type="entry name" value="Thiopur_S-MeTfrase_Se/Te_detox"/>
</dbReference>
<dbReference type="GO" id="GO:0010038">
    <property type="term" value="P:response to metal ion"/>
    <property type="evidence" value="ECO:0007669"/>
    <property type="project" value="InterPro"/>
</dbReference>
<proteinExistence type="inferred from homology"/>
<feature type="binding site" evidence="9">
    <location>
        <position position="67"/>
    </location>
    <ligand>
        <name>S-adenosyl-L-methionine</name>
        <dbReference type="ChEBI" id="CHEBI:59789"/>
    </ligand>
</feature>
<evidence type="ECO:0000313" key="10">
    <source>
        <dbReference type="EMBL" id="MBF8640588.1"/>
    </source>
</evidence>
<comment type="catalytic activity">
    <reaction evidence="1 9">
        <text>S-adenosyl-L-methionine + a thiopurine = S-adenosyl-L-homocysteine + a thiopurine S-methylether.</text>
        <dbReference type="EC" id="2.1.1.67"/>
    </reaction>
</comment>
<keyword evidence="7 9" id="KW-0808">Transferase</keyword>
<evidence type="ECO:0000256" key="4">
    <source>
        <dbReference type="ARBA" id="ARBA00011905"/>
    </source>
</evidence>
<evidence type="ECO:0000256" key="3">
    <source>
        <dbReference type="ARBA" id="ARBA00008145"/>
    </source>
</evidence>
<dbReference type="PANTHER" id="PTHR10259">
    <property type="entry name" value="THIOPURINE S-METHYLTRANSFERASE"/>
    <property type="match status" value="1"/>
</dbReference>
<evidence type="ECO:0000256" key="7">
    <source>
        <dbReference type="ARBA" id="ARBA00022679"/>
    </source>
</evidence>
<dbReference type="GO" id="GO:0008119">
    <property type="term" value="F:thiopurine S-methyltransferase activity"/>
    <property type="evidence" value="ECO:0007669"/>
    <property type="project" value="UniProtKB-UniRule"/>
</dbReference>
<evidence type="ECO:0000313" key="11">
    <source>
        <dbReference type="EMBL" id="SPZ05945.1"/>
    </source>
</evidence>
<keyword evidence="8 9" id="KW-0949">S-adenosyl-L-methionine</keyword>
<feature type="binding site" evidence="9">
    <location>
        <position position="46"/>
    </location>
    <ligand>
        <name>S-adenosyl-L-methionine</name>
        <dbReference type="ChEBI" id="CHEBI:59789"/>
    </ligand>
</feature>
<feature type="binding site" evidence="9">
    <location>
        <position position="10"/>
    </location>
    <ligand>
        <name>S-adenosyl-L-methionine</name>
        <dbReference type="ChEBI" id="CHEBI:59789"/>
    </ligand>
</feature>
<reference evidence="10 13" key="2">
    <citation type="submission" date="2020-10" db="EMBL/GenBank/DDBJ databases">
        <title>Genome sequences of Pseudomonas isolates.</title>
        <authorList>
            <person name="Wessels L."/>
            <person name="Reich F."/>
            <person name="Hammerl J."/>
        </authorList>
    </citation>
    <scope>NUCLEOTIDE SEQUENCE [LARGE SCALE GENOMIC DNA]</scope>
    <source>
        <strain evidence="10 13">20-MO00624-0</strain>
    </source>
</reference>
<dbReference type="Proteomes" id="UP000250443">
    <property type="component" value="Unassembled WGS sequence"/>
</dbReference>
<dbReference type="Gene3D" id="3.40.50.150">
    <property type="entry name" value="Vaccinia Virus protein VP39"/>
    <property type="match status" value="1"/>
</dbReference>
<keyword evidence="5 9" id="KW-0963">Cytoplasm</keyword>
<dbReference type="PANTHER" id="PTHR10259:SF11">
    <property type="entry name" value="THIOPURINE S-METHYLTRANSFERASE"/>
    <property type="match status" value="1"/>
</dbReference>
<evidence type="ECO:0000313" key="13">
    <source>
        <dbReference type="Proteomes" id="UP000626180"/>
    </source>
</evidence>
<dbReference type="InterPro" id="IPR008854">
    <property type="entry name" value="TPMT"/>
</dbReference>
<dbReference type="GO" id="GO:0032259">
    <property type="term" value="P:methylation"/>
    <property type="evidence" value="ECO:0007669"/>
    <property type="project" value="UniProtKB-KW"/>
</dbReference>
<dbReference type="NCBIfam" id="TIGR03840">
    <property type="entry name" value="TMPT_Se_Te"/>
    <property type="match status" value="1"/>
</dbReference>
<dbReference type="NCBIfam" id="NF009732">
    <property type="entry name" value="PRK13255.1"/>
    <property type="match status" value="1"/>
</dbReference>
<evidence type="ECO:0000256" key="5">
    <source>
        <dbReference type="ARBA" id="ARBA00022490"/>
    </source>
</evidence>
<evidence type="ECO:0000256" key="9">
    <source>
        <dbReference type="HAMAP-Rule" id="MF_00812"/>
    </source>
</evidence>
<dbReference type="HAMAP" id="MF_00812">
    <property type="entry name" value="Thiopur_methtran"/>
    <property type="match status" value="1"/>
</dbReference>
<dbReference type="FunFam" id="3.40.50.150:FF:000101">
    <property type="entry name" value="Thiopurine S-methyltransferase"/>
    <property type="match status" value="1"/>
</dbReference>
<gene>
    <name evidence="9 11" type="primary">tpm</name>
    <name evidence="10" type="ORF">IRZ65_07835</name>
    <name evidence="11" type="ORF">NCTC11842_01869</name>
</gene>
<keyword evidence="13" id="KW-1185">Reference proteome</keyword>
<organism evidence="11 12">
    <name type="scientific">Pseudomonas luteola</name>
    <dbReference type="NCBI Taxonomy" id="47886"/>
    <lineage>
        <taxon>Bacteria</taxon>
        <taxon>Pseudomonadati</taxon>
        <taxon>Pseudomonadota</taxon>
        <taxon>Gammaproteobacteria</taxon>
        <taxon>Pseudomonadales</taxon>
        <taxon>Pseudomonadaceae</taxon>
        <taxon>Pseudomonas</taxon>
    </lineage>
</organism>
<accession>A0A2X2D170</accession>
<dbReference type="InterPro" id="IPR025835">
    <property type="entry name" value="Thiopurine_S-MeTrfase"/>
</dbReference>
<evidence type="ECO:0000256" key="6">
    <source>
        <dbReference type="ARBA" id="ARBA00022603"/>
    </source>
</evidence>
<evidence type="ECO:0000256" key="8">
    <source>
        <dbReference type="ARBA" id="ARBA00022691"/>
    </source>
</evidence>
<dbReference type="AlphaFoldDB" id="A0A2X2D170"/>
<dbReference type="RefSeq" id="WP_010798031.1">
    <property type="nucleotide sequence ID" value="NZ_FQYS01000003.1"/>
</dbReference>
<evidence type="ECO:0000313" key="12">
    <source>
        <dbReference type="Proteomes" id="UP000250443"/>
    </source>
</evidence>
<dbReference type="PROSITE" id="PS51585">
    <property type="entry name" value="SAM_MT_TPMT"/>
    <property type="match status" value="1"/>
</dbReference>
<evidence type="ECO:0000256" key="1">
    <source>
        <dbReference type="ARBA" id="ARBA00000903"/>
    </source>
</evidence>
<dbReference type="Pfam" id="PF05724">
    <property type="entry name" value="TPMT"/>
    <property type="match status" value="1"/>
</dbReference>
<dbReference type="EMBL" id="JADMCD010000003">
    <property type="protein sequence ID" value="MBF8640588.1"/>
    <property type="molecule type" value="Genomic_DNA"/>
</dbReference>
<sequence>MEAAFWISKWERNEIGFHVPEVSAYLTRNWASLELVAAGSRVLVPLCGKTLDMVWLAEQGYQVVGIELSQVAVESFFAEQGLSPMQEKRGDLVLYKAGPYEIVQGDFFKVGAEQVAACAGFYDRAALIALPENMRPSYVKQISRLMPAKAKGLLVTLEYDQDQRAGPPFSVSEHELHALYGSAWGLTCLERNDVLAENAKFARQGVIRLDEVVYRISR</sequence>
<dbReference type="PIRSF" id="PIRSF023956">
    <property type="entry name" value="Thiopurine_S-methyltransferase"/>
    <property type="match status" value="1"/>
</dbReference>
<dbReference type="Proteomes" id="UP000626180">
    <property type="component" value="Unassembled WGS sequence"/>
</dbReference>
<feature type="binding site" evidence="9">
    <location>
        <position position="124"/>
    </location>
    <ligand>
        <name>S-adenosyl-L-methionine</name>
        <dbReference type="ChEBI" id="CHEBI:59789"/>
    </ligand>
</feature>
<dbReference type="EMBL" id="UAUF01000011">
    <property type="protein sequence ID" value="SPZ05945.1"/>
    <property type="molecule type" value="Genomic_DNA"/>
</dbReference>
<protein>
    <recommendedName>
        <fullName evidence="4 9">Thiopurine S-methyltransferase</fullName>
        <ecNumber evidence="4 9">2.1.1.67</ecNumber>
    </recommendedName>
    <alternativeName>
        <fullName evidence="9">Thiopurine methyltransferase</fullName>
    </alternativeName>
</protein>
<dbReference type="GO" id="GO:0005737">
    <property type="term" value="C:cytoplasm"/>
    <property type="evidence" value="ECO:0007669"/>
    <property type="project" value="UniProtKB-SubCell"/>
</dbReference>
<reference evidence="11 12" key="1">
    <citation type="submission" date="2018-06" db="EMBL/GenBank/DDBJ databases">
        <authorList>
            <consortium name="Pathogen Informatics"/>
            <person name="Doyle S."/>
        </authorList>
    </citation>
    <scope>NUCLEOTIDE SEQUENCE [LARGE SCALE GENOMIC DNA]</scope>
    <source>
        <strain evidence="11 12">NCTC11842</strain>
    </source>
</reference>
<evidence type="ECO:0000256" key="2">
    <source>
        <dbReference type="ARBA" id="ARBA00004496"/>
    </source>
</evidence>